<proteinExistence type="predicted"/>
<protein>
    <recommendedName>
        <fullName evidence="3">F-box domain-containing protein</fullName>
    </recommendedName>
</protein>
<dbReference type="Gene3D" id="3.80.10.10">
    <property type="entry name" value="Ribonuclease Inhibitor"/>
    <property type="match status" value="1"/>
</dbReference>
<dbReference type="Gene3D" id="1.20.1280.50">
    <property type="match status" value="1"/>
</dbReference>
<name>A0ABR2ZN91_9AGAR</name>
<evidence type="ECO:0000313" key="1">
    <source>
        <dbReference type="EMBL" id="KAL0062394.1"/>
    </source>
</evidence>
<evidence type="ECO:0000313" key="2">
    <source>
        <dbReference type="Proteomes" id="UP001437256"/>
    </source>
</evidence>
<reference evidence="1 2" key="1">
    <citation type="submission" date="2024-05" db="EMBL/GenBank/DDBJ databases">
        <title>A draft genome resource for the thread blight pathogen Marasmius tenuissimus strain MS-2.</title>
        <authorList>
            <person name="Yulfo-Soto G.E."/>
            <person name="Baruah I.K."/>
            <person name="Amoako-Attah I."/>
            <person name="Bukari Y."/>
            <person name="Meinhardt L.W."/>
            <person name="Bailey B.A."/>
            <person name="Cohen S.P."/>
        </authorList>
    </citation>
    <scope>NUCLEOTIDE SEQUENCE [LARGE SCALE GENOMIC DNA]</scope>
    <source>
        <strain evidence="1 2">MS-2</strain>
    </source>
</reference>
<comment type="caution">
    <text evidence="1">The sequence shown here is derived from an EMBL/GenBank/DDBJ whole genome shotgun (WGS) entry which is preliminary data.</text>
</comment>
<accession>A0ABR2ZN91</accession>
<gene>
    <name evidence="1" type="ORF">AAF712_010740</name>
</gene>
<sequence>MPEMQTNESSLSAGSKQHASLTSAHCPDCSFDLEASQRNIHEPPETLYSKYSTNNVFPSDEEEKVVKTAIVGAVAQISLINNEIDRLHKIIALLGKERNRIEEVTSKYRSILRPIFRLPPEVLARIFSLSMDTPTVEIADGFRGPRPPTSLNPTKHPWALARVCHLWREVALTTPGLWSFISFTIPSDGDTMAIALARSYRLQIQLQRSADHPLTIVVAVPDPETRSLERFLSPLCYQSPRWKHLSIELHGDIFLPWMSPIFGRLQSLKSLQLKFIGPICGPDFDCFKFAPRLESIVFSADHRFSADGWNFEKLKLPYQQITDYQWQDGELKGISSSLLTRILSFSHLRAFFSLTKLKSYRWSLHSKSVTGYEEAIHSKMFAAGRYTVTSKHLVELELHSSNSTSGIHAVLPLIKAPSLQKLTILSSGPDHTSLSPFFISPQNLVSLSIHRVEMPPTEFSTVLNPLTSLNDLSFGVALVDGISDEYLSLFRRTKNTTNSFSLVPKLESLSFLPVGEFGSTYTDETLVNLLEIRWRASAELDASDSTAIASSRLASVTLDKGIDDERLDQLRIEGLRVGLSEGAYSF</sequence>
<dbReference type="SUPFAM" id="SSF52047">
    <property type="entry name" value="RNI-like"/>
    <property type="match status" value="1"/>
</dbReference>
<keyword evidence="2" id="KW-1185">Reference proteome</keyword>
<dbReference type="EMBL" id="JBBXMP010000106">
    <property type="protein sequence ID" value="KAL0062394.1"/>
    <property type="molecule type" value="Genomic_DNA"/>
</dbReference>
<evidence type="ECO:0008006" key="3">
    <source>
        <dbReference type="Google" id="ProtNLM"/>
    </source>
</evidence>
<dbReference type="Proteomes" id="UP001437256">
    <property type="component" value="Unassembled WGS sequence"/>
</dbReference>
<organism evidence="1 2">
    <name type="scientific">Marasmius tenuissimus</name>
    <dbReference type="NCBI Taxonomy" id="585030"/>
    <lineage>
        <taxon>Eukaryota</taxon>
        <taxon>Fungi</taxon>
        <taxon>Dikarya</taxon>
        <taxon>Basidiomycota</taxon>
        <taxon>Agaricomycotina</taxon>
        <taxon>Agaricomycetes</taxon>
        <taxon>Agaricomycetidae</taxon>
        <taxon>Agaricales</taxon>
        <taxon>Marasmiineae</taxon>
        <taxon>Marasmiaceae</taxon>
        <taxon>Marasmius</taxon>
    </lineage>
</organism>
<dbReference type="InterPro" id="IPR032675">
    <property type="entry name" value="LRR_dom_sf"/>
</dbReference>